<evidence type="ECO:0000313" key="5">
    <source>
        <dbReference type="Proteomes" id="UP000594263"/>
    </source>
</evidence>
<organism evidence="4 5">
    <name type="scientific">Kalanchoe fedtschenkoi</name>
    <name type="common">Lavender scallops</name>
    <name type="synonym">South American air plant</name>
    <dbReference type="NCBI Taxonomy" id="63787"/>
    <lineage>
        <taxon>Eukaryota</taxon>
        <taxon>Viridiplantae</taxon>
        <taxon>Streptophyta</taxon>
        <taxon>Embryophyta</taxon>
        <taxon>Tracheophyta</taxon>
        <taxon>Spermatophyta</taxon>
        <taxon>Magnoliopsida</taxon>
        <taxon>eudicotyledons</taxon>
        <taxon>Gunneridae</taxon>
        <taxon>Pentapetalae</taxon>
        <taxon>Saxifragales</taxon>
        <taxon>Crassulaceae</taxon>
        <taxon>Kalanchoe</taxon>
    </lineage>
</organism>
<dbReference type="Proteomes" id="UP000594263">
    <property type="component" value="Unplaced"/>
</dbReference>
<keyword evidence="5" id="KW-1185">Reference proteome</keyword>
<dbReference type="PANTHER" id="PTHR46248">
    <property type="entry name" value="EXPRESSED PROTEIN"/>
    <property type="match status" value="1"/>
</dbReference>
<dbReference type="Pfam" id="PF14389">
    <property type="entry name" value="Lzipper-MIP1"/>
    <property type="match status" value="1"/>
</dbReference>
<evidence type="ECO:0000256" key="1">
    <source>
        <dbReference type="SAM" id="Coils"/>
    </source>
</evidence>
<dbReference type="PANTHER" id="PTHR46248:SF9">
    <property type="entry name" value="EXPRESSED PROTEIN"/>
    <property type="match status" value="1"/>
</dbReference>
<dbReference type="AlphaFoldDB" id="A0A7N0ZVW9"/>
<feature type="domain" description="Ternary complex factor MIP1 leucine-zipper" evidence="3">
    <location>
        <begin position="39"/>
        <end position="117"/>
    </location>
</feature>
<protein>
    <recommendedName>
        <fullName evidence="3">Ternary complex factor MIP1 leucine-zipper domain-containing protein</fullName>
    </recommendedName>
</protein>
<accession>A0A7N0ZVW9</accession>
<evidence type="ECO:0000313" key="4">
    <source>
        <dbReference type="EnsemblPlants" id="Kaladp0040s0113.1.v1.1"/>
    </source>
</evidence>
<dbReference type="EnsemblPlants" id="Kaladp0040s0113.1.v1.1">
    <property type="protein sequence ID" value="Kaladp0040s0113.1.v1.1"/>
    <property type="gene ID" value="Kaladp0040s0113.v1.1"/>
</dbReference>
<feature type="compositionally biased region" description="Basic and acidic residues" evidence="2">
    <location>
        <begin position="8"/>
        <end position="18"/>
    </location>
</feature>
<dbReference type="Gramene" id="Kaladp0040s0113.1.v1.1">
    <property type="protein sequence ID" value="Kaladp0040s0113.1.v1.1"/>
    <property type="gene ID" value="Kaladp0040s0113.v1.1"/>
</dbReference>
<evidence type="ECO:0000256" key="2">
    <source>
        <dbReference type="SAM" id="MobiDB-lite"/>
    </source>
</evidence>
<reference evidence="4" key="1">
    <citation type="submission" date="2021-01" db="UniProtKB">
        <authorList>
            <consortium name="EnsemblPlants"/>
        </authorList>
    </citation>
    <scope>IDENTIFICATION</scope>
</reference>
<keyword evidence="1" id="KW-0175">Coiled coil</keyword>
<feature type="region of interest" description="Disordered" evidence="2">
    <location>
        <begin position="1"/>
        <end position="42"/>
    </location>
</feature>
<sequence>MMTNQTPKKMDRPIKGKVELQAYKQMPNTKPSRPNGRSGKERQIALEQEVDKLKRKLRHEENVHRALERAFNRPLGSLPRLPSYLPPSTLKLLAEVAVLEEEIVRLEKQFDKFSKCLDEEAISLVFPKKDMAKIADL</sequence>
<evidence type="ECO:0000259" key="3">
    <source>
        <dbReference type="Pfam" id="PF14389"/>
    </source>
</evidence>
<proteinExistence type="predicted"/>
<feature type="coiled-coil region" evidence="1">
    <location>
        <begin position="43"/>
        <end position="116"/>
    </location>
</feature>
<name>A0A7N0ZVW9_KALFE</name>
<dbReference type="InterPro" id="IPR025757">
    <property type="entry name" value="MIP1_Leuzipper"/>
</dbReference>